<protein>
    <recommendedName>
        <fullName evidence="3">RRM domain-containing protein</fullName>
    </recommendedName>
</protein>
<comment type="caution">
    <text evidence="1">The sequence shown here is derived from an EMBL/GenBank/DDBJ whole genome shotgun (WGS) entry which is preliminary data.</text>
</comment>
<proteinExistence type="predicted"/>
<evidence type="ECO:0000313" key="2">
    <source>
        <dbReference type="Proteomes" id="UP001432322"/>
    </source>
</evidence>
<dbReference type="Proteomes" id="UP001432322">
    <property type="component" value="Unassembled WGS sequence"/>
</dbReference>
<reference evidence="1" key="1">
    <citation type="submission" date="2023-10" db="EMBL/GenBank/DDBJ databases">
        <title>Genome assembly of Pristionchus species.</title>
        <authorList>
            <person name="Yoshida K."/>
            <person name="Sommer R.J."/>
        </authorList>
    </citation>
    <scope>NUCLEOTIDE SEQUENCE</scope>
    <source>
        <strain evidence="1">RS5133</strain>
    </source>
</reference>
<dbReference type="AlphaFoldDB" id="A0AAV5VCF4"/>
<sequence>MVHVLVEFPDATAAKDVTRNGYRVRSGKRATFDFIAVDTISHGPLATAYTVAGWAPSFSLSEIQMIASIFGQAKVIYNEADGSATIGYRDAFGVGAQGGACAPRHNSTTRLSILTRWILQFPFSTPLAIDPHHPRVVTRFPANFSL</sequence>
<evidence type="ECO:0000313" key="1">
    <source>
        <dbReference type="EMBL" id="GMT16109.1"/>
    </source>
</evidence>
<name>A0AAV5VCF4_9BILA</name>
<accession>A0AAV5VCF4</accession>
<evidence type="ECO:0008006" key="3">
    <source>
        <dbReference type="Google" id="ProtNLM"/>
    </source>
</evidence>
<gene>
    <name evidence="1" type="ORF">PFISCL1PPCAC_7406</name>
</gene>
<organism evidence="1 2">
    <name type="scientific">Pristionchus fissidentatus</name>
    <dbReference type="NCBI Taxonomy" id="1538716"/>
    <lineage>
        <taxon>Eukaryota</taxon>
        <taxon>Metazoa</taxon>
        <taxon>Ecdysozoa</taxon>
        <taxon>Nematoda</taxon>
        <taxon>Chromadorea</taxon>
        <taxon>Rhabditida</taxon>
        <taxon>Rhabditina</taxon>
        <taxon>Diplogasteromorpha</taxon>
        <taxon>Diplogasteroidea</taxon>
        <taxon>Neodiplogasteridae</taxon>
        <taxon>Pristionchus</taxon>
    </lineage>
</organism>
<keyword evidence="2" id="KW-1185">Reference proteome</keyword>
<dbReference type="EMBL" id="BTSY01000002">
    <property type="protein sequence ID" value="GMT16109.1"/>
    <property type="molecule type" value="Genomic_DNA"/>
</dbReference>